<dbReference type="EMBL" id="CP114413">
    <property type="protein sequence ID" value="WAZ25872.1"/>
    <property type="molecule type" value="Genomic_DNA"/>
</dbReference>
<proteinExistence type="predicted"/>
<evidence type="ECO:0000313" key="1">
    <source>
        <dbReference type="EMBL" id="WAZ25872.1"/>
    </source>
</evidence>
<sequence>MADLSTEPGPRQSAVFESVTWAAPCPECGAELECHGVQALVTGRPRWDVESVCSACGFALAACGGELPVERREQLLAVHGPARLRVSDPRARHVLIMRVLRAGTGLDLVSAKAEARRVVSGEYSGTSAEMEYLAGKLRACGVGVAVVRG</sequence>
<name>A0ABY7KR55_9ACTN</name>
<evidence type="ECO:0000313" key="2">
    <source>
        <dbReference type="Proteomes" id="UP001164439"/>
    </source>
</evidence>
<keyword evidence="2" id="KW-1185">Reference proteome</keyword>
<dbReference type="RefSeq" id="WP_269663354.1">
    <property type="nucleotide sequence ID" value="NZ_CP114413.1"/>
</dbReference>
<gene>
    <name evidence="1" type="ORF">STRCI_007398</name>
</gene>
<accession>A0ABY7KR55</accession>
<organism evidence="1 2">
    <name type="scientific">Streptomyces cinnabarinus</name>
    <dbReference type="NCBI Taxonomy" id="67287"/>
    <lineage>
        <taxon>Bacteria</taxon>
        <taxon>Bacillati</taxon>
        <taxon>Actinomycetota</taxon>
        <taxon>Actinomycetes</taxon>
        <taxon>Kitasatosporales</taxon>
        <taxon>Streptomycetaceae</taxon>
        <taxon>Streptomyces</taxon>
    </lineage>
</organism>
<reference evidence="1" key="1">
    <citation type="submission" date="2022-12" db="EMBL/GenBank/DDBJ databases">
        <authorList>
            <person name="Ruckert C."/>
            <person name="Busche T."/>
            <person name="Kalinowski J."/>
            <person name="Wittmann C."/>
        </authorList>
    </citation>
    <scope>NUCLEOTIDE SEQUENCE</scope>
    <source>
        <strain evidence="1">DSM 40467</strain>
    </source>
</reference>
<protein>
    <submittedName>
        <fullName evidence="1">Uncharacterized protein</fullName>
    </submittedName>
</protein>
<dbReference type="Proteomes" id="UP001164439">
    <property type="component" value="Chromosome"/>
</dbReference>